<feature type="binding site" evidence="5">
    <location>
        <position position="142"/>
    </location>
    <ligand>
        <name>S-adenosyl-L-methionine</name>
        <dbReference type="ChEBI" id="CHEBI:59789"/>
    </ligand>
</feature>
<keyword evidence="9" id="KW-1185">Reference proteome</keyword>
<dbReference type="GO" id="GO:0032259">
    <property type="term" value="P:methylation"/>
    <property type="evidence" value="ECO:0007669"/>
    <property type="project" value="UniProtKB-KW"/>
</dbReference>
<evidence type="ECO:0000256" key="4">
    <source>
        <dbReference type="ARBA" id="ARBA00048391"/>
    </source>
</evidence>
<dbReference type="NCBIfam" id="TIGR00536">
    <property type="entry name" value="hemK_fam"/>
    <property type="match status" value="1"/>
</dbReference>
<feature type="binding site" evidence="5">
    <location>
        <begin position="119"/>
        <end position="123"/>
    </location>
    <ligand>
        <name>S-adenosyl-L-methionine</name>
        <dbReference type="ChEBI" id="CHEBI:59789"/>
    </ligand>
</feature>
<comment type="caution">
    <text evidence="8">The sequence shown here is derived from an EMBL/GenBank/DDBJ whole genome shotgun (WGS) entry which is preliminary data.</text>
</comment>
<accession>A0ABS2SYN4</accession>
<keyword evidence="1 5" id="KW-0489">Methyltransferase</keyword>
<dbReference type="InterPro" id="IPR002052">
    <property type="entry name" value="DNA_methylase_N6_adenine_CS"/>
</dbReference>
<comment type="caution">
    <text evidence="5">Lacks conserved residue(s) required for the propagation of feature annotation.</text>
</comment>
<feature type="domain" description="Methyltransferase small" evidence="6">
    <location>
        <begin position="104"/>
        <end position="190"/>
    </location>
</feature>
<dbReference type="SUPFAM" id="SSF53335">
    <property type="entry name" value="S-adenosyl-L-methionine-dependent methyltransferases"/>
    <property type="match status" value="1"/>
</dbReference>
<evidence type="ECO:0000259" key="7">
    <source>
        <dbReference type="Pfam" id="PF17827"/>
    </source>
</evidence>
<evidence type="ECO:0000259" key="6">
    <source>
        <dbReference type="Pfam" id="PF05175"/>
    </source>
</evidence>
<feature type="domain" description="Release factor glutamine methyltransferase N-terminal" evidence="7">
    <location>
        <begin position="7"/>
        <end position="75"/>
    </location>
</feature>
<evidence type="ECO:0000256" key="5">
    <source>
        <dbReference type="HAMAP-Rule" id="MF_02126"/>
    </source>
</evidence>
<dbReference type="NCBIfam" id="TIGR03534">
    <property type="entry name" value="RF_mod_PrmC"/>
    <property type="match status" value="1"/>
</dbReference>
<dbReference type="InterPro" id="IPR040758">
    <property type="entry name" value="PrmC_N"/>
</dbReference>
<dbReference type="Gene3D" id="3.40.50.150">
    <property type="entry name" value="Vaccinia Virus protein VP39"/>
    <property type="match status" value="1"/>
</dbReference>
<dbReference type="InterPro" id="IPR050320">
    <property type="entry name" value="N5-glutamine_MTase"/>
</dbReference>
<protein>
    <recommendedName>
        <fullName evidence="5">Release factor glutamine methyltransferase</fullName>
        <shortName evidence="5">RF MTase</shortName>
        <ecNumber evidence="5">2.1.1.297</ecNumber>
    </recommendedName>
    <alternativeName>
        <fullName evidence="5">N5-glutamine methyltransferase PrmC</fullName>
    </alternativeName>
    <alternativeName>
        <fullName evidence="5">Protein-(glutamine-N5) MTase PrmC</fullName>
    </alternativeName>
    <alternativeName>
        <fullName evidence="5">Protein-glutamine N-methyltransferase PrmC</fullName>
    </alternativeName>
</protein>
<dbReference type="InterPro" id="IPR007848">
    <property type="entry name" value="Small_mtfrase_dom"/>
</dbReference>
<dbReference type="RefSeq" id="WP_204468320.1">
    <property type="nucleotide sequence ID" value="NZ_JAFBCV010000015.1"/>
</dbReference>
<sequence>MGPKIYEALRWASSFLLEKELEAPAGEWLLRHHTGMERSSLLASMHDELSEPVWLAFQADVERLTTGIPVQHLIGSEQFFGRTFRVSEHVLIPRPETEELIAQLLEKMPEKPLSIVDIGTGSGAIAITIKLERPDDHVAAIDLSKQALEVAKENAVRLSAAVEFHQGDLLAPLAGQTFDVLISNPPYIPEGDKDSLSIQVREYEPHGALFAGVDGLEIYRRLAREMPKYTKVDSIIGLEIGAGQGEAVQALFKSAFPNANVDICFDINKKDRMIIVSGDMSRS</sequence>
<dbReference type="Pfam" id="PF05175">
    <property type="entry name" value="MTS"/>
    <property type="match status" value="1"/>
</dbReference>
<dbReference type="HAMAP" id="MF_02126">
    <property type="entry name" value="RF_methyltr_PrmC"/>
    <property type="match status" value="1"/>
</dbReference>
<comment type="similarity">
    <text evidence="5">Belongs to the protein N5-glutamine methyltransferase family. PrmC subfamily.</text>
</comment>
<comment type="catalytic activity">
    <reaction evidence="4 5">
        <text>L-glutaminyl-[peptide chain release factor] + S-adenosyl-L-methionine = N(5)-methyl-L-glutaminyl-[peptide chain release factor] + S-adenosyl-L-homocysteine + H(+)</text>
        <dbReference type="Rhea" id="RHEA:42896"/>
        <dbReference type="Rhea" id="RHEA-COMP:10271"/>
        <dbReference type="Rhea" id="RHEA-COMP:10272"/>
        <dbReference type="ChEBI" id="CHEBI:15378"/>
        <dbReference type="ChEBI" id="CHEBI:30011"/>
        <dbReference type="ChEBI" id="CHEBI:57856"/>
        <dbReference type="ChEBI" id="CHEBI:59789"/>
        <dbReference type="ChEBI" id="CHEBI:61891"/>
        <dbReference type="EC" id="2.1.1.297"/>
    </reaction>
</comment>
<dbReference type="CDD" id="cd02440">
    <property type="entry name" value="AdoMet_MTases"/>
    <property type="match status" value="1"/>
</dbReference>
<gene>
    <name evidence="5" type="primary">prmC</name>
    <name evidence="8" type="ORF">JOC54_003927</name>
</gene>
<dbReference type="PANTHER" id="PTHR18895">
    <property type="entry name" value="HEMK METHYLTRANSFERASE"/>
    <property type="match status" value="1"/>
</dbReference>
<feature type="binding site" evidence="5">
    <location>
        <begin position="184"/>
        <end position="187"/>
    </location>
    <ligand>
        <name>substrate</name>
    </ligand>
</feature>
<dbReference type="PROSITE" id="PS00092">
    <property type="entry name" value="N6_MTASE"/>
    <property type="match status" value="1"/>
</dbReference>
<dbReference type="EMBL" id="JAFBCV010000015">
    <property type="protein sequence ID" value="MBM7840634.1"/>
    <property type="molecule type" value="Genomic_DNA"/>
</dbReference>
<name>A0ABS2SYN4_9BACI</name>
<proteinExistence type="inferred from homology"/>
<dbReference type="Proteomes" id="UP001179280">
    <property type="component" value="Unassembled WGS sequence"/>
</dbReference>
<dbReference type="Gene3D" id="1.10.8.10">
    <property type="entry name" value="DNA helicase RuvA subunit, C-terminal domain"/>
    <property type="match status" value="1"/>
</dbReference>
<dbReference type="InterPro" id="IPR019874">
    <property type="entry name" value="RF_methyltr_PrmC"/>
</dbReference>
<dbReference type="EC" id="2.1.1.297" evidence="5"/>
<evidence type="ECO:0000256" key="1">
    <source>
        <dbReference type="ARBA" id="ARBA00022603"/>
    </source>
</evidence>
<comment type="function">
    <text evidence="5">Methylates the class 1 translation termination release factors RF1/PrfA and RF2/PrfB on the glutamine residue of the universally conserved GGQ motif.</text>
</comment>
<keyword evidence="3 5" id="KW-0949">S-adenosyl-L-methionine</keyword>
<dbReference type="Pfam" id="PF17827">
    <property type="entry name" value="PrmC_N"/>
    <property type="match status" value="1"/>
</dbReference>
<evidence type="ECO:0000256" key="2">
    <source>
        <dbReference type="ARBA" id="ARBA00022679"/>
    </source>
</evidence>
<evidence type="ECO:0000313" key="8">
    <source>
        <dbReference type="EMBL" id="MBM7840634.1"/>
    </source>
</evidence>
<evidence type="ECO:0000313" key="9">
    <source>
        <dbReference type="Proteomes" id="UP001179280"/>
    </source>
</evidence>
<dbReference type="InterPro" id="IPR004556">
    <property type="entry name" value="HemK-like"/>
</dbReference>
<dbReference type="InterPro" id="IPR029063">
    <property type="entry name" value="SAM-dependent_MTases_sf"/>
</dbReference>
<feature type="binding site" evidence="5">
    <location>
        <position position="184"/>
    </location>
    <ligand>
        <name>S-adenosyl-L-methionine</name>
        <dbReference type="ChEBI" id="CHEBI:59789"/>
    </ligand>
</feature>
<dbReference type="GO" id="GO:0102559">
    <property type="term" value="F:peptide chain release factor N(5)-glutamine methyltransferase activity"/>
    <property type="evidence" value="ECO:0007669"/>
    <property type="project" value="UniProtKB-EC"/>
</dbReference>
<evidence type="ECO:0000256" key="3">
    <source>
        <dbReference type="ARBA" id="ARBA00022691"/>
    </source>
</evidence>
<dbReference type="PANTHER" id="PTHR18895:SF74">
    <property type="entry name" value="MTRF1L RELEASE FACTOR GLUTAMINE METHYLTRANSFERASE"/>
    <property type="match status" value="1"/>
</dbReference>
<organism evidence="8 9">
    <name type="scientific">Shouchella xiaoxiensis</name>
    <dbReference type="NCBI Taxonomy" id="766895"/>
    <lineage>
        <taxon>Bacteria</taxon>
        <taxon>Bacillati</taxon>
        <taxon>Bacillota</taxon>
        <taxon>Bacilli</taxon>
        <taxon>Bacillales</taxon>
        <taxon>Bacillaceae</taxon>
        <taxon>Shouchella</taxon>
    </lineage>
</organism>
<keyword evidence="2 5" id="KW-0808">Transferase</keyword>
<reference evidence="8" key="1">
    <citation type="submission" date="2021-01" db="EMBL/GenBank/DDBJ databases">
        <title>Genomic Encyclopedia of Type Strains, Phase IV (KMG-IV): sequencing the most valuable type-strain genomes for metagenomic binning, comparative biology and taxonomic classification.</title>
        <authorList>
            <person name="Goeker M."/>
        </authorList>
    </citation>
    <scope>NUCLEOTIDE SEQUENCE</scope>
    <source>
        <strain evidence="8">DSM 21943</strain>
    </source>
</reference>